<protein>
    <submittedName>
        <fullName evidence="1">Capsule polysaccharide export protein</fullName>
    </submittedName>
</protein>
<dbReference type="RefSeq" id="WP_044050364.1">
    <property type="nucleotide sequence ID" value="NZ_CP003984.1"/>
</dbReference>
<gene>
    <name evidence="1" type="ORF">RCA23_c21620</name>
</gene>
<organism evidence="1 2">
    <name type="scientific">Planktomarina temperata RCA23</name>
    <dbReference type="NCBI Taxonomy" id="666509"/>
    <lineage>
        <taxon>Bacteria</taxon>
        <taxon>Pseudomonadati</taxon>
        <taxon>Pseudomonadota</taxon>
        <taxon>Alphaproteobacteria</taxon>
        <taxon>Rhodobacterales</taxon>
        <taxon>Paracoccaceae</taxon>
        <taxon>Planktomarina</taxon>
    </lineage>
</organism>
<keyword evidence="2" id="KW-1185">Reference proteome</keyword>
<sequence length="670" mass="73945">MAPHRDPEPKPAAPIARQAFSFALGAFTQRRINRILDLAGHAPRLGWPGPSDQILAWGNGVSAKRGAWVAAVTGAQLLHIEDAFLRSVLPGRSGHAPLGLLIDPQACHFDASRPSALEDLLNTYSLECPALLERSAAAMARIAKHKLTKYSGVPRDALCPKPGFVLVIDQTRGDASIEKGAANAQTFQQMLAAARAEHPTAHIVIKTHPETQLGYRAGHFSAEALDDDMELLTHAIAPQDLFAAARAVYTVTSQMGFEAIWAGHRPVIFGQPFYAGWGLTQDMQPIHRRGRSLTPAQLFAGAMILYPKWYDPCRDTLCSLEHVLDQLEAETGAWRDDHAGWEARGISLWKRQPLQKFFGRHHPLRFQPKPDSHLPAMAWGASPHQDGVHHLEDGFLRSKGIGAQLVPPLSLVLDRAGIYFDPSRPSDLETMIANSLNLSEQERQRAAELQNRLITGSISKYNPRPSAALSLPPGRRILVPGQVEDDASIRLGTRDICTNLALLRSTREQNPDAIVIYKPHPDVEAGLRPGALSEATHYCDIIAADCDPISLINQVDEVWTMTSLLGFEALIRGKAITCLGRPFYSCWGLTHDRREVPRRQARPDILGLIHACLIEYPRYFDPMSKLPCPPEVVIERLAAAADLPQACYLRPLAKIQGVFASQAHLWRNMR</sequence>
<dbReference type="GO" id="GO:0000271">
    <property type="term" value="P:polysaccharide biosynthetic process"/>
    <property type="evidence" value="ECO:0007669"/>
    <property type="project" value="InterPro"/>
</dbReference>
<evidence type="ECO:0000313" key="1">
    <source>
        <dbReference type="EMBL" id="AII87689.1"/>
    </source>
</evidence>
<proteinExistence type="predicted"/>
<dbReference type="CDD" id="cd16439">
    <property type="entry name" value="beta_Kdo_transferase_KpsC_2"/>
    <property type="match status" value="1"/>
</dbReference>
<dbReference type="KEGG" id="ptp:RCA23_c21620"/>
<dbReference type="InterPro" id="IPR007833">
    <property type="entry name" value="Capsule_polysaccharide_synth"/>
</dbReference>
<dbReference type="CDD" id="cd16440">
    <property type="entry name" value="beta_Kdo_transferase_KpsC_1"/>
    <property type="match status" value="1"/>
</dbReference>
<dbReference type="Pfam" id="PF05159">
    <property type="entry name" value="Capsule_synth"/>
    <property type="match status" value="3"/>
</dbReference>
<evidence type="ECO:0000313" key="2">
    <source>
        <dbReference type="Proteomes" id="UP000028680"/>
    </source>
</evidence>
<reference evidence="1 2" key="1">
    <citation type="journal article" date="2014" name="ISME J.">
        <title>Adaptation of an abundant Roseobacter RCA organism to pelagic systems revealed by genomic and transcriptomic analyses.</title>
        <authorList>
            <person name="Voget S."/>
            <person name="Wemheuer B."/>
            <person name="Brinkhoff T."/>
            <person name="Vollmers J."/>
            <person name="Dietrich S."/>
            <person name="Giebel H.A."/>
            <person name="Beardsley C."/>
            <person name="Sardemann C."/>
            <person name="Bakenhus I."/>
            <person name="Billerbeck S."/>
            <person name="Daniel R."/>
            <person name="Simon M."/>
        </authorList>
    </citation>
    <scope>NUCLEOTIDE SEQUENCE [LARGE SCALE GENOMIC DNA]</scope>
    <source>
        <strain evidence="1 2">RCA23</strain>
    </source>
</reference>
<dbReference type="GO" id="GO:0015774">
    <property type="term" value="P:polysaccharide transport"/>
    <property type="evidence" value="ECO:0007669"/>
    <property type="project" value="InterPro"/>
</dbReference>
<dbReference type="AlphaFoldDB" id="A0AAN0RK63"/>
<dbReference type="EMBL" id="CP003984">
    <property type="protein sequence ID" value="AII87689.1"/>
    <property type="molecule type" value="Genomic_DNA"/>
</dbReference>
<accession>A0AAN0RK63</accession>
<name>A0AAN0RK63_9RHOB</name>
<dbReference type="Proteomes" id="UP000028680">
    <property type="component" value="Chromosome"/>
</dbReference>